<sequence>MMTYFRGLTPEFWSAVAAIFSFLLSVYLVVYNDWKNKKKANTELYALISILIGFVDFVQNTFFHNTATLEDCLNIVKKIKSLDKNILDYNRDYFYNDEYDEKVLQKTAAFVQRYVAWKGYHCAIELDVFSEMNLIIALQRSAIETILKIQSVYKGKNNKISSLITDDNRAVMKHIDEQNKIKADCFRAVENNLYFIENQQPLTTLYKIKEKQEFPLSNLIAACYKVIAQGKFFYPLNQKEYLGTCLFFFNSEITTAKFYDDKYGNHEYCFINEKGEKMGIDKIFSLLHFIANNE</sequence>
<dbReference type="RefSeq" id="WP_074707767.1">
    <property type="nucleotide sequence ID" value="NZ_FNOP01000016.1"/>
</dbReference>
<proteinExistence type="predicted"/>
<accession>A0A1H2ZTP4</accession>
<keyword evidence="1" id="KW-0472">Membrane</keyword>
<dbReference type="EMBL" id="FNOP01000016">
    <property type="protein sequence ID" value="SDX20671.1"/>
    <property type="molecule type" value="Genomic_DNA"/>
</dbReference>
<comment type="caution">
    <text evidence="2">The sequence shown here is derived from an EMBL/GenBank/DDBJ whole genome shotgun (WGS) entry which is preliminary data.</text>
</comment>
<feature type="transmembrane region" description="Helical" evidence="1">
    <location>
        <begin position="44"/>
        <end position="63"/>
    </location>
</feature>
<dbReference type="Proteomes" id="UP000182379">
    <property type="component" value="Unassembled WGS sequence"/>
</dbReference>
<gene>
    <name evidence="2" type="ORF">SAMN05216495_11639</name>
</gene>
<organism evidence="2 3">
    <name type="scientific">Acidaminococcus fermentans</name>
    <dbReference type="NCBI Taxonomy" id="905"/>
    <lineage>
        <taxon>Bacteria</taxon>
        <taxon>Bacillati</taxon>
        <taxon>Bacillota</taxon>
        <taxon>Negativicutes</taxon>
        <taxon>Acidaminococcales</taxon>
        <taxon>Acidaminococcaceae</taxon>
        <taxon>Acidaminococcus</taxon>
    </lineage>
</organism>
<protein>
    <submittedName>
        <fullName evidence="2">Uncharacterized protein</fullName>
    </submittedName>
</protein>
<keyword evidence="1" id="KW-1133">Transmembrane helix</keyword>
<evidence type="ECO:0000313" key="2">
    <source>
        <dbReference type="EMBL" id="SDX20671.1"/>
    </source>
</evidence>
<reference evidence="2 3" key="1">
    <citation type="submission" date="2016-10" db="EMBL/GenBank/DDBJ databases">
        <authorList>
            <person name="Varghese N."/>
            <person name="Submissions S."/>
        </authorList>
    </citation>
    <scope>NUCLEOTIDE SEQUENCE [LARGE SCALE GENOMIC DNA]</scope>
    <source>
        <strain evidence="2 3">WCC6</strain>
    </source>
</reference>
<keyword evidence="1" id="KW-0812">Transmembrane</keyword>
<dbReference type="AlphaFoldDB" id="A0A1H2ZTP4"/>
<name>A0A1H2ZTP4_ACIFE</name>
<evidence type="ECO:0000313" key="3">
    <source>
        <dbReference type="Proteomes" id="UP000182379"/>
    </source>
</evidence>
<evidence type="ECO:0000256" key="1">
    <source>
        <dbReference type="SAM" id="Phobius"/>
    </source>
</evidence>
<feature type="transmembrane region" description="Helical" evidence="1">
    <location>
        <begin position="12"/>
        <end position="32"/>
    </location>
</feature>